<dbReference type="GeneID" id="78818860"/>
<dbReference type="InterPro" id="IPR021799">
    <property type="entry name" value="PIN-like_prokaryotic"/>
</dbReference>
<evidence type="ECO:0000313" key="2">
    <source>
        <dbReference type="Proteomes" id="UP001596432"/>
    </source>
</evidence>
<protein>
    <recommendedName>
        <fullName evidence="3">PIN domain-containing protein</fullName>
    </recommendedName>
</protein>
<gene>
    <name evidence="1" type="ORF">ACFQMA_02065</name>
</gene>
<reference evidence="1 2" key="1">
    <citation type="journal article" date="2019" name="Int. J. Syst. Evol. Microbiol.">
        <title>The Global Catalogue of Microorganisms (GCM) 10K type strain sequencing project: providing services to taxonomists for standard genome sequencing and annotation.</title>
        <authorList>
            <consortium name="The Broad Institute Genomics Platform"/>
            <consortium name="The Broad Institute Genome Sequencing Center for Infectious Disease"/>
            <person name="Wu L."/>
            <person name="Ma J."/>
        </authorList>
    </citation>
    <scope>NUCLEOTIDE SEQUENCE [LARGE SCALE GENOMIC DNA]</scope>
    <source>
        <strain evidence="1 2">XZYJT29</strain>
    </source>
</reference>
<proteinExistence type="predicted"/>
<name>A0ABD5XY44_9EURY</name>
<dbReference type="AlphaFoldDB" id="A0ABD5XY44"/>
<sequence>MSRIYVGPTTLYALGQVGELDLLESFDGRLVVPEVVKEQVTTEPARSAVEAFADDAGVSTAVPDAAHERATEVVGIEDGTHEAAMLAGVIAHADPDDRHAVAVVSEDRRVRRIAEGLGGAVTSSFGVVARAATEDKYLSRSQARRIIRRIDANGIQLTGEMRSQAVGAVGE</sequence>
<dbReference type="RefSeq" id="WP_274324236.1">
    <property type="nucleotide sequence ID" value="NZ_CP118158.1"/>
</dbReference>
<dbReference type="EMBL" id="JBHTAS010000001">
    <property type="protein sequence ID" value="MFC7138619.1"/>
    <property type="molecule type" value="Genomic_DNA"/>
</dbReference>
<organism evidence="1 2">
    <name type="scientific">Halosimplex aquaticum</name>
    <dbReference type="NCBI Taxonomy" id="3026162"/>
    <lineage>
        <taxon>Archaea</taxon>
        <taxon>Methanobacteriati</taxon>
        <taxon>Methanobacteriota</taxon>
        <taxon>Stenosarchaea group</taxon>
        <taxon>Halobacteria</taxon>
        <taxon>Halobacteriales</taxon>
        <taxon>Haloarculaceae</taxon>
        <taxon>Halosimplex</taxon>
    </lineage>
</organism>
<comment type="caution">
    <text evidence="1">The sequence shown here is derived from an EMBL/GenBank/DDBJ whole genome shotgun (WGS) entry which is preliminary data.</text>
</comment>
<accession>A0ABD5XY44</accession>
<keyword evidence="2" id="KW-1185">Reference proteome</keyword>
<dbReference type="Pfam" id="PF11848">
    <property type="entry name" value="DUF3368"/>
    <property type="match status" value="1"/>
</dbReference>
<dbReference type="Proteomes" id="UP001596432">
    <property type="component" value="Unassembled WGS sequence"/>
</dbReference>
<evidence type="ECO:0008006" key="3">
    <source>
        <dbReference type="Google" id="ProtNLM"/>
    </source>
</evidence>
<evidence type="ECO:0000313" key="1">
    <source>
        <dbReference type="EMBL" id="MFC7138619.1"/>
    </source>
</evidence>